<feature type="region of interest" description="Disordered" evidence="1">
    <location>
        <begin position="370"/>
        <end position="400"/>
    </location>
</feature>
<organism evidence="3 4">
    <name type="scientific">Sphaerotilus microaerophilus</name>
    <dbReference type="NCBI Taxonomy" id="2914710"/>
    <lineage>
        <taxon>Bacteria</taxon>
        <taxon>Pseudomonadati</taxon>
        <taxon>Pseudomonadota</taxon>
        <taxon>Betaproteobacteria</taxon>
        <taxon>Burkholderiales</taxon>
        <taxon>Sphaerotilaceae</taxon>
        <taxon>Sphaerotilus</taxon>
    </lineage>
</organism>
<accession>A0ABN6PV69</accession>
<dbReference type="RefSeq" id="WP_251971095.1">
    <property type="nucleotide sequence ID" value="NZ_AP025730.1"/>
</dbReference>
<evidence type="ECO:0000256" key="1">
    <source>
        <dbReference type="SAM" id="MobiDB-lite"/>
    </source>
</evidence>
<reference evidence="3" key="1">
    <citation type="submission" date="2022-04" db="EMBL/GenBank/DDBJ databases">
        <title>Whole genome sequence of Sphaerotilus sp. FB-5.</title>
        <authorList>
            <person name="Takeda M."/>
            <person name="Narihara S."/>
            <person name="Akimoto M."/>
            <person name="Akimoto R."/>
            <person name="Nishiyashiki S."/>
            <person name="Murakami T."/>
        </authorList>
    </citation>
    <scope>NUCLEOTIDE SEQUENCE</scope>
    <source>
        <strain evidence="3">FB-5</strain>
    </source>
</reference>
<name>A0ABN6PV69_9BURK</name>
<dbReference type="Proteomes" id="UP001057498">
    <property type="component" value="Chromosome"/>
</dbReference>
<gene>
    <name evidence="3" type="ORF">CATMQ487_49180</name>
</gene>
<protein>
    <submittedName>
        <fullName evidence="3">Uncharacterized protein</fullName>
    </submittedName>
</protein>
<keyword evidence="4" id="KW-1185">Reference proteome</keyword>
<sequence length="400" mass="41366">MAALFPRSPRIAPRTLLPLAAALALLAAVPAQAQAPSTAAPSAAETEFWRSAERIGTPDAYRAFLSAFPNGLFAPMARAALAKGESASPVVLPGTGAAAQGTAAGAVPAVLPSSPLGTLGVGGRLQPFSREAENSGIVTFRLGDRFAGPGALMVGRFGAKKQLLLPAGDWVVLAAVDNRSAQNVNYISHQIRSEPVDVGSVVFGRFAGSRLVTLLHFTMNGRQVTVPTWSDLAGCEAGGALRLRFEKGLQQRTRDECLALRSSAEPLAGTDPAQAELRGELQASLASLGAVVRGAGLTSTLSFGDRTYGYLGVSRIDWPGHWLGAPADDPRAWTPEALAVAPAQRAYVDALVAWAAAYRAAAREGYWRDHPGPELSPGGQASAGPVPAGLGEWPAGGVGR</sequence>
<dbReference type="EMBL" id="AP025730">
    <property type="protein sequence ID" value="BDI07948.1"/>
    <property type="molecule type" value="Genomic_DNA"/>
</dbReference>
<feature type="chain" id="PRO_5045122398" evidence="2">
    <location>
        <begin position="34"/>
        <end position="400"/>
    </location>
</feature>
<evidence type="ECO:0000313" key="3">
    <source>
        <dbReference type="EMBL" id="BDI07948.1"/>
    </source>
</evidence>
<feature type="signal peptide" evidence="2">
    <location>
        <begin position="1"/>
        <end position="33"/>
    </location>
</feature>
<proteinExistence type="predicted"/>
<evidence type="ECO:0000256" key="2">
    <source>
        <dbReference type="SAM" id="SignalP"/>
    </source>
</evidence>
<evidence type="ECO:0000313" key="4">
    <source>
        <dbReference type="Proteomes" id="UP001057498"/>
    </source>
</evidence>
<keyword evidence="2" id="KW-0732">Signal</keyword>